<name>Q7UFT7_RHOBA</name>
<gene>
    <name evidence="1" type="ordered locus">RB8348</name>
</gene>
<dbReference type="InParanoid" id="Q7UFT7"/>
<protein>
    <submittedName>
        <fullName evidence="1">Uncharacterized protein</fullName>
    </submittedName>
</protein>
<organism evidence="1 2">
    <name type="scientific">Rhodopirellula baltica (strain DSM 10527 / NCIMB 13988 / SH1)</name>
    <dbReference type="NCBI Taxonomy" id="243090"/>
    <lineage>
        <taxon>Bacteria</taxon>
        <taxon>Pseudomonadati</taxon>
        <taxon>Planctomycetota</taxon>
        <taxon>Planctomycetia</taxon>
        <taxon>Pirellulales</taxon>
        <taxon>Pirellulaceae</taxon>
        <taxon>Rhodopirellula</taxon>
    </lineage>
</organism>
<dbReference type="Proteomes" id="UP000001025">
    <property type="component" value="Chromosome"/>
</dbReference>
<dbReference type="KEGG" id="rba:RB8348"/>
<evidence type="ECO:0000313" key="2">
    <source>
        <dbReference type="Proteomes" id="UP000001025"/>
    </source>
</evidence>
<dbReference type="EnsemblBacteria" id="CAD78593">
    <property type="protein sequence ID" value="CAD78593"/>
    <property type="gene ID" value="RB8348"/>
</dbReference>
<proteinExistence type="predicted"/>
<dbReference type="EMBL" id="BX294147">
    <property type="protein sequence ID" value="CAD78593.1"/>
    <property type="molecule type" value="Genomic_DNA"/>
</dbReference>
<dbReference type="HOGENOM" id="CLU_2828348_0_0_0"/>
<reference evidence="1 2" key="1">
    <citation type="journal article" date="2003" name="Proc. Natl. Acad. Sci. U.S.A.">
        <title>Complete genome sequence of the marine planctomycete Pirellula sp. strain 1.</title>
        <authorList>
            <person name="Gloeckner F.O."/>
            <person name="Kube M."/>
            <person name="Bauer M."/>
            <person name="Teeling H."/>
            <person name="Lombardot T."/>
            <person name="Ludwig W."/>
            <person name="Gade D."/>
            <person name="Beck A."/>
            <person name="Borzym K."/>
            <person name="Heitmann K."/>
            <person name="Rabus R."/>
            <person name="Schlesner H."/>
            <person name="Amann R."/>
            <person name="Reinhardt R."/>
        </authorList>
    </citation>
    <scope>NUCLEOTIDE SEQUENCE [LARGE SCALE GENOMIC DNA]</scope>
    <source>
        <strain evidence="2">DSM 10527 / NCIMB 13988 / SH1</strain>
    </source>
</reference>
<evidence type="ECO:0000313" key="1">
    <source>
        <dbReference type="EMBL" id="CAD78593.1"/>
    </source>
</evidence>
<dbReference type="AlphaFoldDB" id="Q7UFT7"/>
<sequence>MPDFPVIRAGVSMAMVSIASRREDDTSQQGLASTWRSTRLTGLLPWKVAVTVDAANPFEIDQGRAR</sequence>
<dbReference type="STRING" id="243090.RB8348"/>
<keyword evidence="2" id="KW-1185">Reference proteome</keyword>
<accession>Q7UFT7</accession>